<keyword evidence="2" id="KW-1185">Reference proteome</keyword>
<dbReference type="EMBL" id="CM047583">
    <property type="protein sequence ID" value="KAI9912602.1"/>
    <property type="molecule type" value="Genomic_DNA"/>
</dbReference>
<dbReference type="Proteomes" id="UP001163321">
    <property type="component" value="Chromosome 4"/>
</dbReference>
<accession>A0ACC0W242</accession>
<sequence>MNTGSVSLWNIETCTGKIDSFETEVSEPEILEPQRRFQDADTVGKQEAFDWGCGWVAIRAVAWSPFDDHIFATTGNDSVFKVWDVREPRVCLRSHRIRSTWGLALQWMDQTSIQISGDQGSVYMYDILSGSYQKLHYHPQIDSPVWDLQFARRGAIPLLVSACTSGSIRAAPAKKLFRSPQNCVEICRLSGEKDASIEKPFKALTISFQKHSVVGSADPVKQTSREFCERDAALHRLRLSSSTTGDYPCFLAAGGHAGLVILLEVQKTLDTLISTFFYAPKRLGRPKKICTTEKNTVSSKMGGGKTKGTRSTGKKTRTLGGSFAKAKSMRTAVSKYTKKLPLKAKAKGKRLRRQVLANSFLQDDGAVEAVGCVEEEEESEFEGDEDEDESEMSMVLEDSSDDDRIRDSDDDVEDEMETMVEDVNPEEARLMKEYQLDLSEEDAYLLALQLSETTDAAGVETSDGKTPKAETNIGKPDSTPVSRETERSETHVTSARTTAQANGLAGKAAGKGKKRARPVHSTSVATDSAATKLDVVIKAKKKIKVQVGDSDTPECKASSVVAPGSSAESLTRAVSNKTKRKSKQPSEAPTRKVFTAKTDKRNPLLLHQTMALQSYAYQKGMSEEDALKEAIRLSAMDGKPRSVCDNHLPSDPAKGALPTPTQPKQTPATPRTKVTKQMKAKVAKETVTVGEPDAVFFAAKDGPQQRLPQTPRRLEFSPLNESEGVGPIEIPTANIDSEILGPELAGSCQLDAAHTALAVTKLPCSSSFSSEAATANSMAPLSSAQTSSSNEPEGVETKEAALTSFSNSKQPSMFSRTSDKSSKARGSTRKGKSSTSRGGRRKPSSSAAPTSDEDAMLLAIQLSKVEY</sequence>
<comment type="caution">
    <text evidence="1">The sequence shown here is derived from an EMBL/GenBank/DDBJ whole genome shotgun (WGS) entry which is preliminary data.</text>
</comment>
<gene>
    <name evidence="1" type="ORF">PsorP6_006576</name>
</gene>
<protein>
    <submittedName>
        <fullName evidence="1">Uncharacterized protein</fullName>
    </submittedName>
</protein>
<evidence type="ECO:0000313" key="1">
    <source>
        <dbReference type="EMBL" id="KAI9912602.1"/>
    </source>
</evidence>
<name>A0ACC0W242_9STRA</name>
<evidence type="ECO:0000313" key="2">
    <source>
        <dbReference type="Proteomes" id="UP001163321"/>
    </source>
</evidence>
<proteinExistence type="predicted"/>
<reference evidence="1 2" key="1">
    <citation type="journal article" date="2022" name="bioRxiv">
        <title>The genome of the oomycete Peronosclerospora sorghi, a cosmopolitan pathogen of maize and sorghum, is inflated with dispersed pseudogenes.</title>
        <authorList>
            <person name="Fletcher K."/>
            <person name="Martin F."/>
            <person name="Isakeit T."/>
            <person name="Cavanaugh K."/>
            <person name="Magill C."/>
            <person name="Michelmore R."/>
        </authorList>
    </citation>
    <scope>NUCLEOTIDE SEQUENCE [LARGE SCALE GENOMIC DNA]</scope>
    <source>
        <strain evidence="1">P6</strain>
    </source>
</reference>
<organism evidence="1 2">
    <name type="scientific">Peronosclerospora sorghi</name>
    <dbReference type="NCBI Taxonomy" id="230839"/>
    <lineage>
        <taxon>Eukaryota</taxon>
        <taxon>Sar</taxon>
        <taxon>Stramenopiles</taxon>
        <taxon>Oomycota</taxon>
        <taxon>Peronosporomycetes</taxon>
        <taxon>Peronosporales</taxon>
        <taxon>Peronosporaceae</taxon>
        <taxon>Peronosclerospora</taxon>
    </lineage>
</organism>